<evidence type="ECO:0000256" key="2">
    <source>
        <dbReference type="ARBA" id="ARBA00022723"/>
    </source>
</evidence>
<sequence length="441" mass="47974">MILINNVKYSCMECIRGHRSSTCKHHDRPLLQVRSKGRPGVYANGNPNHRVAVFAEEIAAPTEYTDSEDGNSNSTSTTNTPPPSTSAPGKSCKSQPIVILKASSKQVIDLTNGEIIGPYDESKTTKSTVEKPPPQQPIINDNSFIVSSGCCAPKVIKRSGCGCCGNKKKDVNKSKILQRYIEKKLNKEVVPPPKQVKFISETPDKKVNHHNANGRSETPVFEVVPISSCSIPGTCCCDSNCSCVGCEVHGNAQEAPQQTLPQPNNLPINTASNMETLVFNSLPNHNVPKALPDEMYQQPAMFNQPQFEPVVQPSPGACLCPADACDCTNCEVHGIIDGHKLDEYFVDQEKLMNALVSDFDFNALMSLDSNKFVQSEPKAENGTVSPSNCCSDSSTKLQYPQQVPSNNGWSELQNFYPNHIDSNTSQPVATNSKSCCSNGHK</sequence>
<name>A0A8H7ZFQ5_9ASCO</name>
<evidence type="ECO:0000256" key="8">
    <source>
        <dbReference type="SAM" id="MobiDB-lite"/>
    </source>
</evidence>
<dbReference type="GO" id="GO:0000978">
    <property type="term" value="F:RNA polymerase II cis-regulatory region sequence-specific DNA binding"/>
    <property type="evidence" value="ECO:0007669"/>
    <property type="project" value="TreeGrafter"/>
</dbReference>
<dbReference type="GO" id="GO:0000981">
    <property type="term" value="F:DNA-binding transcription factor activity, RNA polymerase II-specific"/>
    <property type="evidence" value="ECO:0007669"/>
    <property type="project" value="TreeGrafter"/>
</dbReference>
<reference evidence="10 11" key="1">
    <citation type="submission" date="2020-12" db="EMBL/GenBank/DDBJ databases">
        <title>Effect of drift, selection, and recombination on the evolution of hybrid genomes in Candida yeast pathogens.</title>
        <authorList>
            <person name="Mixao V."/>
            <person name="Ksiezopolska E."/>
            <person name="Saus E."/>
            <person name="Boekhout T."/>
            <person name="Gacser A."/>
            <person name="Gabaldon T."/>
        </authorList>
    </citation>
    <scope>NUCLEOTIDE SEQUENCE [LARGE SCALE GENOMIC DNA]</scope>
    <source>
        <strain evidence="10 11">BP57</strain>
    </source>
</reference>
<proteinExistence type="predicted"/>
<dbReference type="InterPro" id="IPR036395">
    <property type="entry name" value="Cu_fist_DNA-bd_dom_sf"/>
</dbReference>
<comment type="caution">
    <text evidence="10">The sequence shown here is derived from an EMBL/GenBank/DDBJ whole genome shotgun (WGS) entry which is preliminary data.</text>
</comment>
<accession>A0A8H7ZFQ5</accession>
<comment type="subcellular location">
    <subcellularLocation>
        <location evidence="1">Nucleus</location>
    </subcellularLocation>
</comment>
<dbReference type="GO" id="GO:0005507">
    <property type="term" value="F:copper ion binding"/>
    <property type="evidence" value="ECO:0007669"/>
    <property type="project" value="InterPro"/>
</dbReference>
<dbReference type="SUPFAM" id="SSF57879">
    <property type="entry name" value="Zinc domain conserved in yeast copper-regulated transcription factors"/>
    <property type="match status" value="1"/>
</dbReference>
<feature type="region of interest" description="Disordered" evidence="8">
    <location>
        <begin position="119"/>
        <end position="138"/>
    </location>
</feature>
<keyword evidence="4" id="KW-0186">Copper</keyword>
<dbReference type="PANTHER" id="PTHR28088:SF5">
    <property type="entry name" value="TRANSCRIPTIONAL ACTIVATOR HAA1-RELATED"/>
    <property type="match status" value="1"/>
</dbReference>
<keyword evidence="5" id="KW-0805">Transcription regulation</keyword>
<evidence type="ECO:0000256" key="4">
    <source>
        <dbReference type="ARBA" id="ARBA00023008"/>
    </source>
</evidence>
<evidence type="ECO:0000256" key="5">
    <source>
        <dbReference type="ARBA" id="ARBA00023015"/>
    </source>
</evidence>
<dbReference type="SMART" id="SM00412">
    <property type="entry name" value="Cu_FIST"/>
    <property type="match status" value="1"/>
</dbReference>
<dbReference type="Gene3D" id="3.90.430.10">
    <property type="entry name" value="Copper fist DNA-binding domain"/>
    <property type="match status" value="1"/>
</dbReference>
<dbReference type="PROSITE" id="PS50073">
    <property type="entry name" value="COPPER_FIST_2"/>
    <property type="match status" value="1"/>
</dbReference>
<dbReference type="GeneID" id="93652964"/>
<keyword evidence="3" id="KW-0862">Zinc</keyword>
<dbReference type="RefSeq" id="XP_067547122.1">
    <property type="nucleotide sequence ID" value="XM_067693396.1"/>
</dbReference>
<dbReference type="AlphaFoldDB" id="A0A8H7ZFQ5"/>
<feature type="domain" description="Copper-fist" evidence="9">
    <location>
        <begin position="1"/>
        <end position="40"/>
    </location>
</feature>
<evidence type="ECO:0000256" key="7">
    <source>
        <dbReference type="ARBA" id="ARBA00023242"/>
    </source>
</evidence>
<dbReference type="InterPro" id="IPR001083">
    <property type="entry name" value="Cu_fist_DNA-bd_dom"/>
</dbReference>
<feature type="region of interest" description="Disordered" evidence="8">
    <location>
        <begin position="420"/>
        <end position="441"/>
    </location>
</feature>
<protein>
    <recommendedName>
        <fullName evidence="9">Copper-fist domain-containing protein</fullName>
    </recommendedName>
</protein>
<dbReference type="GO" id="GO:0006879">
    <property type="term" value="P:intracellular iron ion homeostasis"/>
    <property type="evidence" value="ECO:0007669"/>
    <property type="project" value="TreeGrafter"/>
</dbReference>
<evidence type="ECO:0000313" key="11">
    <source>
        <dbReference type="Proteomes" id="UP000669133"/>
    </source>
</evidence>
<dbReference type="SMART" id="SM01090">
    <property type="entry name" value="Copper-fist"/>
    <property type="match status" value="1"/>
</dbReference>
<feature type="compositionally biased region" description="Polar residues" evidence="8">
    <location>
        <begin position="382"/>
        <end position="395"/>
    </location>
</feature>
<dbReference type="Pfam" id="PF00649">
    <property type="entry name" value="Copper-fist"/>
    <property type="match status" value="1"/>
</dbReference>
<organism evidence="10 11">
    <name type="scientific">Candida metapsilosis</name>
    <dbReference type="NCBI Taxonomy" id="273372"/>
    <lineage>
        <taxon>Eukaryota</taxon>
        <taxon>Fungi</taxon>
        <taxon>Dikarya</taxon>
        <taxon>Ascomycota</taxon>
        <taxon>Saccharomycotina</taxon>
        <taxon>Pichiomycetes</taxon>
        <taxon>Debaryomycetaceae</taxon>
        <taxon>Candida/Lodderomyces clade</taxon>
        <taxon>Candida</taxon>
    </lineage>
</organism>
<dbReference type="GO" id="GO:0006878">
    <property type="term" value="P:intracellular copper ion homeostasis"/>
    <property type="evidence" value="ECO:0007669"/>
    <property type="project" value="TreeGrafter"/>
</dbReference>
<evidence type="ECO:0000256" key="1">
    <source>
        <dbReference type="ARBA" id="ARBA00004123"/>
    </source>
</evidence>
<keyword evidence="11" id="KW-1185">Reference proteome</keyword>
<gene>
    <name evidence="10" type="ORF">I9W82_004335</name>
</gene>
<dbReference type="Proteomes" id="UP000669133">
    <property type="component" value="Unassembled WGS sequence"/>
</dbReference>
<dbReference type="InterPro" id="IPR051763">
    <property type="entry name" value="Copper_Homeo_Regul"/>
</dbReference>
<dbReference type="OrthoDB" id="5600085at2759"/>
<evidence type="ECO:0000256" key="3">
    <source>
        <dbReference type="ARBA" id="ARBA00022833"/>
    </source>
</evidence>
<keyword evidence="2" id="KW-0479">Metal-binding</keyword>
<evidence type="ECO:0000259" key="9">
    <source>
        <dbReference type="PROSITE" id="PS50073"/>
    </source>
</evidence>
<keyword evidence="6" id="KW-0804">Transcription</keyword>
<dbReference type="PRINTS" id="PR00617">
    <property type="entry name" value="COPPERFIST"/>
</dbReference>
<dbReference type="EMBL" id="JAEOAQ010000006">
    <property type="protein sequence ID" value="KAG5418006.1"/>
    <property type="molecule type" value="Genomic_DNA"/>
</dbReference>
<dbReference type="FunFam" id="3.90.430.10:FF:000001">
    <property type="entry name" value="Copper fist DNA-binding protein"/>
    <property type="match status" value="1"/>
</dbReference>
<evidence type="ECO:0000313" key="10">
    <source>
        <dbReference type="EMBL" id="KAG5418006.1"/>
    </source>
</evidence>
<dbReference type="GO" id="GO:0005634">
    <property type="term" value="C:nucleus"/>
    <property type="evidence" value="ECO:0007669"/>
    <property type="project" value="UniProtKB-SubCell"/>
</dbReference>
<feature type="region of interest" description="Disordered" evidence="8">
    <location>
        <begin position="63"/>
        <end position="92"/>
    </location>
</feature>
<evidence type="ECO:0000256" key="6">
    <source>
        <dbReference type="ARBA" id="ARBA00023163"/>
    </source>
</evidence>
<dbReference type="GO" id="GO:0045944">
    <property type="term" value="P:positive regulation of transcription by RNA polymerase II"/>
    <property type="evidence" value="ECO:0007669"/>
    <property type="project" value="TreeGrafter"/>
</dbReference>
<keyword evidence="7" id="KW-0539">Nucleus</keyword>
<dbReference type="PANTHER" id="PTHR28088">
    <property type="entry name" value="TRANSCRIPTIONAL ACTIVATOR HAA1-RELATED"/>
    <property type="match status" value="1"/>
</dbReference>
<feature type="region of interest" description="Disordered" evidence="8">
    <location>
        <begin position="376"/>
        <end position="395"/>
    </location>
</feature>